<name>A0A840X238_9RHOB</name>
<evidence type="ECO:0000256" key="6">
    <source>
        <dbReference type="ARBA" id="ARBA00022898"/>
    </source>
</evidence>
<dbReference type="InterPro" id="IPR050596">
    <property type="entry name" value="AspAT/PAT-like"/>
</dbReference>
<dbReference type="NCBIfam" id="NF005732">
    <property type="entry name" value="PRK07550.1"/>
    <property type="match status" value="1"/>
</dbReference>
<keyword evidence="10" id="KW-1185">Reference proteome</keyword>
<dbReference type="PANTHER" id="PTHR46383:SF1">
    <property type="entry name" value="ASPARTATE AMINOTRANSFERASE"/>
    <property type="match status" value="1"/>
</dbReference>
<accession>A0A840X238</accession>
<gene>
    <name evidence="9" type="ORF">FHS89_000743</name>
</gene>
<dbReference type="InterPro" id="IPR015421">
    <property type="entry name" value="PyrdxlP-dep_Trfase_major"/>
</dbReference>
<evidence type="ECO:0000256" key="5">
    <source>
        <dbReference type="ARBA" id="ARBA00022679"/>
    </source>
</evidence>
<keyword evidence="6" id="KW-0663">Pyridoxal phosphate</keyword>
<keyword evidence="4 9" id="KW-0032">Aminotransferase</keyword>
<dbReference type="GO" id="GO:0006520">
    <property type="term" value="P:amino acid metabolic process"/>
    <property type="evidence" value="ECO:0007669"/>
    <property type="project" value="InterPro"/>
</dbReference>
<evidence type="ECO:0000256" key="4">
    <source>
        <dbReference type="ARBA" id="ARBA00022576"/>
    </source>
</evidence>
<evidence type="ECO:0000256" key="3">
    <source>
        <dbReference type="ARBA" id="ARBA00012753"/>
    </source>
</evidence>
<dbReference type="PANTHER" id="PTHR46383">
    <property type="entry name" value="ASPARTATE AMINOTRANSFERASE"/>
    <property type="match status" value="1"/>
</dbReference>
<evidence type="ECO:0000259" key="8">
    <source>
        <dbReference type="Pfam" id="PF00155"/>
    </source>
</evidence>
<evidence type="ECO:0000256" key="2">
    <source>
        <dbReference type="ARBA" id="ARBA00007441"/>
    </source>
</evidence>
<dbReference type="InterPro" id="IPR015424">
    <property type="entry name" value="PyrdxlP-dep_Trfase"/>
</dbReference>
<evidence type="ECO:0000256" key="7">
    <source>
        <dbReference type="ARBA" id="ARBA00049185"/>
    </source>
</evidence>
<evidence type="ECO:0000256" key="1">
    <source>
        <dbReference type="ARBA" id="ARBA00001933"/>
    </source>
</evidence>
<evidence type="ECO:0000313" key="10">
    <source>
        <dbReference type="Proteomes" id="UP000553766"/>
    </source>
</evidence>
<dbReference type="RefSeq" id="WP_184008651.1">
    <property type="nucleotide sequence ID" value="NZ_JACIJS010000002.1"/>
</dbReference>
<dbReference type="EMBL" id="JACIJS010000002">
    <property type="protein sequence ID" value="MBB5514737.1"/>
    <property type="molecule type" value="Genomic_DNA"/>
</dbReference>
<dbReference type="Pfam" id="PF00155">
    <property type="entry name" value="Aminotran_1_2"/>
    <property type="match status" value="1"/>
</dbReference>
<dbReference type="AlphaFoldDB" id="A0A840X238"/>
<comment type="caution">
    <text evidence="9">The sequence shown here is derived from an EMBL/GenBank/DDBJ whole genome shotgun (WGS) entry which is preliminary data.</text>
</comment>
<reference evidence="9 10" key="1">
    <citation type="submission" date="2020-08" db="EMBL/GenBank/DDBJ databases">
        <title>Genomic Encyclopedia of Type Strains, Phase IV (KMG-IV): sequencing the most valuable type-strain genomes for metagenomic binning, comparative biology and taxonomic classification.</title>
        <authorList>
            <person name="Goeker M."/>
        </authorList>
    </citation>
    <scope>NUCLEOTIDE SEQUENCE [LARGE SCALE GENOMIC DNA]</scope>
    <source>
        <strain evidence="9 10">DSM 103377</strain>
    </source>
</reference>
<comment type="cofactor">
    <cofactor evidence="1">
        <name>pyridoxal 5'-phosphate</name>
        <dbReference type="ChEBI" id="CHEBI:597326"/>
    </cofactor>
</comment>
<dbReference type="EC" id="2.6.1.1" evidence="3"/>
<dbReference type="InterPro" id="IPR004839">
    <property type="entry name" value="Aminotransferase_I/II_large"/>
</dbReference>
<dbReference type="SUPFAM" id="SSF53383">
    <property type="entry name" value="PLP-dependent transferases"/>
    <property type="match status" value="1"/>
</dbReference>
<dbReference type="Proteomes" id="UP000553766">
    <property type="component" value="Unassembled WGS sequence"/>
</dbReference>
<feature type="domain" description="Aminotransferase class I/classII large" evidence="8">
    <location>
        <begin position="35"/>
        <end position="390"/>
    </location>
</feature>
<evidence type="ECO:0000313" key="9">
    <source>
        <dbReference type="EMBL" id="MBB5514737.1"/>
    </source>
</evidence>
<comment type="catalytic activity">
    <reaction evidence="7">
        <text>L-aspartate + 2-oxoglutarate = oxaloacetate + L-glutamate</text>
        <dbReference type="Rhea" id="RHEA:21824"/>
        <dbReference type="ChEBI" id="CHEBI:16452"/>
        <dbReference type="ChEBI" id="CHEBI:16810"/>
        <dbReference type="ChEBI" id="CHEBI:29985"/>
        <dbReference type="ChEBI" id="CHEBI:29991"/>
        <dbReference type="EC" id="2.6.1.1"/>
    </reaction>
</comment>
<dbReference type="Gene3D" id="3.40.640.10">
    <property type="entry name" value="Type I PLP-dependent aspartate aminotransferase-like (Major domain)"/>
    <property type="match status" value="1"/>
</dbReference>
<sequence>MTLPLNPHLAATFSPPVMEARRWLAEAVIPADRPLLNLSQAAPVDPPHPDLRRAMAAVMLNEDAAHIYGPVLGLPDLRDELARKWAAEYGGVIGAENVAITSGCNQAFCTVIQTLAQAGDAVVLATPWYFNHKMWLDMAGIETRLLTPDAQMMPDPDQLDALMDDRVKALILITPNNPTGVAYPDALMQAFRDKARAHGIALIVDETYRDFHVQSGAPHSLFADPDWDETLIHLYSFSKVFRLTGHRVGALVTSPQMISQVEKVLDTVTVCANQIGQRAALYGLRHLGSWVAAERDKIHRRHAAVRAMFDGLEGWDVVGSGAYFAYVTHPFDLPSDQVAQAMMRDQSILTLPGTMFGPTVADGGDGAAERQLRIAFANADMDGIAELGRRLARFRP</sequence>
<protein>
    <recommendedName>
        <fullName evidence="3">aspartate transaminase</fullName>
        <ecNumber evidence="3">2.6.1.1</ecNumber>
    </recommendedName>
</protein>
<organism evidence="9 10">
    <name type="scientific">Rubricella aquisinus</name>
    <dbReference type="NCBI Taxonomy" id="2028108"/>
    <lineage>
        <taxon>Bacteria</taxon>
        <taxon>Pseudomonadati</taxon>
        <taxon>Pseudomonadota</taxon>
        <taxon>Alphaproteobacteria</taxon>
        <taxon>Rhodobacterales</taxon>
        <taxon>Paracoccaceae</taxon>
        <taxon>Rubricella</taxon>
    </lineage>
</organism>
<dbReference type="GO" id="GO:0030170">
    <property type="term" value="F:pyridoxal phosphate binding"/>
    <property type="evidence" value="ECO:0007669"/>
    <property type="project" value="InterPro"/>
</dbReference>
<proteinExistence type="inferred from homology"/>
<dbReference type="GO" id="GO:0004069">
    <property type="term" value="F:L-aspartate:2-oxoglutarate aminotransferase activity"/>
    <property type="evidence" value="ECO:0007669"/>
    <property type="project" value="UniProtKB-EC"/>
</dbReference>
<dbReference type="CDD" id="cd00609">
    <property type="entry name" value="AAT_like"/>
    <property type="match status" value="1"/>
</dbReference>
<comment type="similarity">
    <text evidence="2">Belongs to the class-I pyridoxal-phosphate-dependent aminotransferase family.</text>
</comment>
<keyword evidence="5 9" id="KW-0808">Transferase</keyword>